<accession>A0A6B0SMZ7</accession>
<evidence type="ECO:0000313" key="1">
    <source>
        <dbReference type="EMBL" id="MXR20352.1"/>
    </source>
</evidence>
<organism evidence="1 2">
    <name type="scientific">Halobacterium bonnevillei</name>
    <dbReference type="NCBI Taxonomy" id="2692200"/>
    <lineage>
        <taxon>Archaea</taxon>
        <taxon>Methanobacteriati</taxon>
        <taxon>Methanobacteriota</taxon>
        <taxon>Stenosarchaea group</taxon>
        <taxon>Halobacteria</taxon>
        <taxon>Halobacteriales</taxon>
        <taxon>Halobacteriaceae</taxon>
        <taxon>Halobacterium</taxon>
    </lineage>
</organism>
<evidence type="ECO:0000313" key="2">
    <source>
        <dbReference type="Proteomes" id="UP000471521"/>
    </source>
</evidence>
<gene>
    <name evidence="1" type="ORF">GRX66_06935</name>
</gene>
<keyword evidence="2" id="KW-1185">Reference proteome</keyword>
<dbReference type="AlphaFoldDB" id="A0A6B0SMZ7"/>
<dbReference type="RefSeq" id="WP_159525903.1">
    <property type="nucleotide sequence ID" value="NZ_WUUU01000038.1"/>
</dbReference>
<dbReference type="Proteomes" id="UP000471521">
    <property type="component" value="Unassembled WGS sequence"/>
</dbReference>
<reference evidence="1 2" key="1">
    <citation type="submission" date="2019-12" db="EMBL/GenBank/DDBJ databases">
        <title>Isolation and characterization of three novel carbon monoxide-oxidizing members of Halobacteria from salione crusts and soils.</title>
        <authorList>
            <person name="Myers M.R."/>
            <person name="King G.M."/>
        </authorList>
    </citation>
    <scope>NUCLEOTIDE SEQUENCE [LARGE SCALE GENOMIC DNA]</scope>
    <source>
        <strain evidence="1 2">PCN9</strain>
    </source>
</reference>
<comment type="caution">
    <text evidence="1">The sequence shown here is derived from an EMBL/GenBank/DDBJ whole genome shotgun (WGS) entry which is preliminary data.</text>
</comment>
<sequence>MTGDAMGADRPPGRLAAVDGDAVFEFVTELWRRAGWTVQSADARDDVAYAARTSNGERRRTVLRVFPSSEGLVSGASMRGVVAGFQPADRVTAVSLVGFAPDALGVADAHGVDVVGPESVERLLEASGATDLLETEAES</sequence>
<protein>
    <recommendedName>
        <fullName evidence="3">Restriction endonuclease type IV Mrr domain-containing protein</fullName>
    </recommendedName>
</protein>
<proteinExistence type="predicted"/>
<evidence type="ECO:0008006" key="3">
    <source>
        <dbReference type="Google" id="ProtNLM"/>
    </source>
</evidence>
<dbReference type="EMBL" id="WUUU01000038">
    <property type="protein sequence ID" value="MXR20352.1"/>
    <property type="molecule type" value="Genomic_DNA"/>
</dbReference>
<name>A0A6B0SMZ7_9EURY</name>